<dbReference type="HOGENOM" id="CLU_721399_0_0_6"/>
<evidence type="ECO:0000259" key="2">
    <source>
        <dbReference type="Pfam" id="PF02120"/>
    </source>
</evidence>
<dbReference type="AlphaFoldDB" id="A8GYK1"/>
<dbReference type="RefSeq" id="WP_012153334.1">
    <property type="nucleotide sequence ID" value="NC_009901.1"/>
</dbReference>
<feature type="region of interest" description="Disordered" evidence="1">
    <location>
        <begin position="158"/>
        <end position="197"/>
    </location>
</feature>
<feature type="region of interest" description="Disordered" evidence="1">
    <location>
        <begin position="371"/>
        <end position="390"/>
    </location>
</feature>
<dbReference type="OrthoDB" id="1792985at2"/>
<feature type="compositionally biased region" description="Polar residues" evidence="1">
    <location>
        <begin position="371"/>
        <end position="381"/>
    </location>
</feature>
<keyword evidence="4" id="KW-1185">Reference proteome</keyword>
<keyword evidence="3" id="KW-0282">Flagellum</keyword>
<gene>
    <name evidence="3" type="ordered locus">Spea_0059</name>
</gene>
<dbReference type="InterPro" id="IPR052563">
    <property type="entry name" value="FliK"/>
</dbReference>
<evidence type="ECO:0000313" key="3">
    <source>
        <dbReference type="EMBL" id="ABV85388.1"/>
    </source>
</evidence>
<dbReference type="eggNOG" id="COG3144">
    <property type="taxonomic scope" value="Bacteria"/>
</dbReference>
<evidence type="ECO:0000256" key="1">
    <source>
        <dbReference type="SAM" id="MobiDB-lite"/>
    </source>
</evidence>
<dbReference type="InterPro" id="IPR021136">
    <property type="entry name" value="Flagellar_hook_control-like_C"/>
</dbReference>
<dbReference type="KEGG" id="spl:Spea_0059"/>
<dbReference type="Pfam" id="PF02120">
    <property type="entry name" value="Flg_hook"/>
    <property type="match status" value="1"/>
</dbReference>
<dbReference type="PANTHER" id="PTHR37533:SF2">
    <property type="entry name" value="FLAGELLAR HOOK-LENGTH CONTROL PROTEIN"/>
    <property type="match status" value="1"/>
</dbReference>
<feature type="compositionally biased region" description="Low complexity" evidence="1">
    <location>
        <begin position="165"/>
        <end position="180"/>
    </location>
</feature>
<dbReference type="EMBL" id="CP000851">
    <property type="protein sequence ID" value="ABV85388.1"/>
    <property type="molecule type" value="Genomic_DNA"/>
</dbReference>
<proteinExistence type="predicted"/>
<reference evidence="3 4" key="1">
    <citation type="submission" date="2007-10" db="EMBL/GenBank/DDBJ databases">
        <title>Complete sequence of Shewanella pealeana ATCC 700345.</title>
        <authorList>
            <consortium name="US DOE Joint Genome Institute"/>
            <person name="Copeland A."/>
            <person name="Lucas S."/>
            <person name="Lapidus A."/>
            <person name="Barry K."/>
            <person name="Glavina del Rio T."/>
            <person name="Dalin E."/>
            <person name="Tice H."/>
            <person name="Pitluck S."/>
            <person name="Chertkov O."/>
            <person name="Brettin T."/>
            <person name="Bruce D."/>
            <person name="Detter J.C."/>
            <person name="Han C."/>
            <person name="Schmutz J."/>
            <person name="Larimer F."/>
            <person name="Land M."/>
            <person name="Hauser L."/>
            <person name="Kyrpides N."/>
            <person name="Kim E."/>
            <person name="Zhao J.-S.Z."/>
            <person name="Manno D."/>
            <person name="Hawari J."/>
            <person name="Richardson P."/>
        </authorList>
    </citation>
    <scope>NUCLEOTIDE SEQUENCE [LARGE SCALE GENOMIC DNA]</scope>
    <source>
        <strain evidence="4">ATCC 700345 / ANG-SQ1</strain>
    </source>
</reference>
<dbReference type="InterPro" id="IPR038610">
    <property type="entry name" value="FliK-like_C_sf"/>
</dbReference>
<dbReference type="Gene3D" id="3.30.750.140">
    <property type="match status" value="1"/>
</dbReference>
<keyword evidence="3" id="KW-0966">Cell projection</keyword>
<name>A8GYK1_SHEPA</name>
<feature type="compositionally biased region" description="Polar residues" evidence="1">
    <location>
        <begin position="181"/>
        <end position="197"/>
    </location>
</feature>
<feature type="domain" description="Flagellar hook-length control protein-like C-terminal" evidence="2">
    <location>
        <begin position="272"/>
        <end position="354"/>
    </location>
</feature>
<sequence length="390" mass="41165">MINNSVLSGCTAQASTTSGQLSTQIKSHSCNHNDDPLEQHQADVLPFSLAFASIDTTDASQLSQIPPGLLAATSTGSAFSAQKNATTSFSAGHYGQQPPASLQTQSVANLTTGLTAAQDTSAQALPFLEGSPLAPKLSTAPPSSQYSSAQAVNLSIGSQGTGQAQTNSLSTSSYQQLSSQANSVTPQTSLPQQTGTLKSDTMMSQSLFQAMNSPLQASITDTASVDIVDSVNQILASSTRSQTAVAQWGPVAVSQTAPLLQQAHEMLSPLREQLKFQIDQQIKQAEIRLDPPELGKVELNVRLDGDRLHIQMHAANSSVRDALLMGLDRLRAELAMDHGGQIDVDISQDDRPQKQDTQASDFAIAAATNNGTETSFNSHSQQQDHVDLLA</sequence>
<protein>
    <submittedName>
        <fullName evidence="3">Flagellar hook-length control protein</fullName>
    </submittedName>
</protein>
<dbReference type="CDD" id="cd17470">
    <property type="entry name" value="T3SS_Flik_C"/>
    <property type="match status" value="1"/>
</dbReference>
<dbReference type="PANTHER" id="PTHR37533">
    <property type="entry name" value="FLAGELLAR HOOK-LENGTH CONTROL PROTEIN"/>
    <property type="match status" value="1"/>
</dbReference>
<accession>A8GYK1</accession>
<organism evidence="3 4">
    <name type="scientific">Shewanella pealeana (strain ATCC 700345 / ANG-SQ1)</name>
    <dbReference type="NCBI Taxonomy" id="398579"/>
    <lineage>
        <taxon>Bacteria</taxon>
        <taxon>Pseudomonadati</taxon>
        <taxon>Pseudomonadota</taxon>
        <taxon>Gammaproteobacteria</taxon>
        <taxon>Alteromonadales</taxon>
        <taxon>Shewanellaceae</taxon>
        <taxon>Shewanella</taxon>
    </lineage>
</organism>
<keyword evidence="3" id="KW-0969">Cilium</keyword>
<evidence type="ECO:0000313" key="4">
    <source>
        <dbReference type="Proteomes" id="UP000002608"/>
    </source>
</evidence>
<dbReference type="STRING" id="398579.Spea_0059"/>
<dbReference type="Proteomes" id="UP000002608">
    <property type="component" value="Chromosome"/>
</dbReference>